<keyword evidence="2" id="KW-0677">Repeat</keyword>
<dbReference type="InterPro" id="IPR003591">
    <property type="entry name" value="Leu-rich_rpt_typical-subtyp"/>
</dbReference>
<accession>A0ABM4D1S4</accession>
<keyword evidence="3" id="KW-1185">Reference proteome</keyword>
<evidence type="ECO:0000313" key="4">
    <source>
        <dbReference type="RefSeq" id="XP_065668208.1"/>
    </source>
</evidence>
<dbReference type="PROSITE" id="PS51450">
    <property type="entry name" value="LRR"/>
    <property type="match status" value="1"/>
</dbReference>
<gene>
    <name evidence="4" type="primary">LOC136088426</name>
</gene>
<dbReference type="PANTHER" id="PTHR48051:SF1">
    <property type="entry name" value="RAS SUPPRESSOR PROTEIN 1"/>
    <property type="match status" value="1"/>
</dbReference>
<evidence type="ECO:0000256" key="2">
    <source>
        <dbReference type="ARBA" id="ARBA00022737"/>
    </source>
</evidence>
<keyword evidence="1" id="KW-0433">Leucine-rich repeat</keyword>
<dbReference type="Proteomes" id="UP001652625">
    <property type="component" value="Chromosome 12"/>
</dbReference>
<reference evidence="4" key="1">
    <citation type="submission" date="2025-08" db="UniProtKB">
        <authorList>
            <consortium name="RefSeq"/>
        </authorList>
    </citation>
    <scope>IDENTIFICATION</scope>
</reference>
<proteinExistence type="predicted"/>
<dbReference type="GeneID" id="136088426"/>
<dbReference type="InterPro" id="IPR001611">
    <property type="entry name" value="Leu-rich_rpt"/>
</dbReference>
<dbReference type="Pfam" id="PF13855">
    <property type="entry name" value="LRR_8"/>
    <property type="match status" value="1"/>
</dbReference>
<dbReference type="InterPro" id="IPR050216">
    <property type="entry name" value="LRR_domain-containing"/>
</dbReference>
<dbReference type="InterPro" id="IPR032675">
    <property type="entry name" value="LRR_dom_sf"/>
</dbReference>
<organism evidence="3 4">
    <name type="scientific">Hydra vulgaris</name>
    <name type="common">Hydra</name>
    <name type="synonym">Hydra attenuata</name>
    <dbReference type="NCBI Taxonomy" id="6087"/>
    <lineage>
        <taxon>Eukaryota</taxon>
        <taxon>Metazoa</taxon>
        <taxon>Cnidaria</taxon>
        <taxon>Hydrozoa</taxon>
        <taxon>Hydroidolina</taxon>
        <taxon>Anthoathecata</taxon>
        <taxon>Aplanulata</taxon>
        <taxon>Hydridae</taxon>
        <taxon>Hydra</taxon>
    </lineage>
</organism>
<name>A0ABM4D1S4_HYDVU</name>
<dbReference type="SUPFAM" id="SSF52058">
    <property type="entry name" value="L domain-like"/>
    <property type="match status" value="1"/>
</dbReference>
<evidence type="ECO:0000313" key="3">
    <source>
        <dbReference type="Proteomes" id="UP001652625"/>
    </source>
</evidence>
<dbReference type="SMART" id="SM00369">
    <property type="entry name" value="LRR_TYP"/>
    <property type="match status" value="5"/>
</dbReference>
<protein>
    <submittedName>
        <fullName evidence="4">Leucine-rich repeat-containing protein 69-like</fullName>
    </submittedName>
</protein>
<sequence length="236" mass="27509">MGQMKSDLLHKENFVLSTSVAEQNEQEIIFNQRLKINVKKNKKGDRELDLSMKEIRHLHKTTLTKVNKKIKVLRLNSNYLTILPNEVTSFVNVTELNLCNNNFQFIPVQIFSLSCLQILNLSCNRIWSVPVTMPNMKVLKKVDFSYNEIKRFVLNCNALENVEILNLDGNCLNEFPSVKYLKELRVLTLFKNKINYLPKELDNLKNLEELDVSENNVIALNPNLPDFLRKLTIFKI</sequence>
<dbReference type="RefSeq" id="XP_065668208.1">
    <property type="nucleotide sequence ID" value="XM_065812136.1"/>
</dbReference>
<dbReference type="Gene3D" id="3.80.10.10">
    <property type="entry name" value="Ribonuclease Inhibitor"/>
    <property type="match status" value="2"/>
</dbReference>
<evidence type="ECO:0000256" key="1">
    <source>
        <dbReference type="ARBA" id="ARBA00022614"/>
    </source>
</evidence>
<dbReference type="PANTHER" id="PTHR48051">
    <property type="match status" value="1"/>
</dbReference>